<reference evidence="2" key="1">
    <citation type="submission" date="2021-01" db="EMBL/GenBank/DDBJ databases">
        <authorList>
            <person name="Corre E."/>
            <person name="Pelletier E."/>
            <person name="Niang G."/>
            <person name="Scheremetjew M."/>
            <person name="Finn R."/>
            <person name="Kale V."/>
            <person name="Holt S."/>
            <person name="Cochrane G."/>
            <person name="Meng A."/>
            <person name="Brown T."/>
            <person name="Cohen L."/>
        </authorList>
    </citation>
    <scope>NUCLEOTIDE SEQUENCE</scope>
</reference>
<feature type="compositionally biased region" description="Polar residues" evidence="1">
    <location>
        <begin position="419"/>
        <end position="437"/>
    </location>
</feature>
<feature type="region of interest" description="Disordered" evidence="1">
    <location>
        <begin position="181"/>
        <end position="207"/>
    </location>
</feature>
<feature type="compositionally biased region" description="Polar residues" evidence="1">
    <location>
        <begin position="16"/>
        <end position="28"/>
    </location>
</feature>
<feature type="compositionally biased region" description="Basic and acidic residues" evidence="1">
    <location>
        <begin position="183"/>
        <end position="198"/>
    </location>
</feature>
<feature type="compositionally biased region" description="Basic and acidic residues" evidence="1">
    <location>
        <begin position="63"/>
        <end position="72"/>
    </location>
</feature>
<feature type="compositionally biased region" description="Polar residues" evidence="1">
    <location>
        <begin position="381"/>
        <end position="401"/>
    </location>
</feature>
<proteinExistence type="predicted"/>
<organism evidence="2">
    <name type="scientific">Noctiluca scintillans</name>
    <name type="common">Sea sparkle</name>
    <name type="synonym">Red tide dinoflagellate</name>
    <dbReference type="NCBI Taxonomy" id="2966"/>
    <lineage>
        <taxon>Eukaryota</taxon>
        <taxon>Sar</taxon>
        <taxon>Alveolata</taxon>
        <taxon>Dinophyceae</taxon>
        <taxon>Noctilucales</taxon>
        <taxon>Noctilucaceae</taxon>
        <taxon>Noctiluca</taxon>
    </lineage>
</organism>
<feature type="compositionally biased region" description="Basic residues" evidence="1">
    <location>
        <begin position="496"/>
        <end position="509"/>
    </location>
</feature>
<evidence type="ECO:0000313" key="2">
    <source>
        <dbReference type="EMBL" id="CAD8833108.1"/>
    </source>
</evidence>
<name>A0A7S1EYJ4_NOCSC</name>
<dbReference type="AlphaFoldDB" id="A0A7S1EYJ4"/>
<evidence type="ECO:0000256" key="1">
    <source>
        <dbReference type="SAM" id="MobiDB-lite"/>
    </source>
</evidence>
<feature type="region of interest" description="Disordered" evidence="1">
    <location>
        <begin position="477"/>
        <end position="509"/>
    </location>
</feature>
<protein>
    <submittedName>
        <fullName evidence="2">Uncharacterized protein</fullName>
    </submittedName>
</protein>
<feature type="region of interest" description="Disordered" evidence="1">
    <location>
        <begin position="245"/>
        <end position="271"/>
    </location>
</feature>
<accession>A0A7S1EYJ4</accession>
<feature type="compositionally biased region" description="Basic and acidic residues" evidence="1">
    <location>
        <begin position="403"/>
        <end position="412"/>
    </location>
</feature>
<feature type="region of interest" description="Disordered" evidence="1">
    <location>
        <begin position="530"/>
        <end position="583"/>
    </location>
</feature>
<feature type="compositionally biased region" description="Low complexity" evidence="1">
    <location>
        <begin position="559"/>
        <end position="583"/>
    </location>
</feature>
<dbReference type="EMBL" id="HBFQ01010695">
    <property type="protein sequence ID" value="CAD8833108.1"/>
    <property type="molecule type" value="Transcribed_RNA"/>
</dbReference>
<gene>
    <name evidence="2" type="ORF">NSCI0253_LOCUS7456</name>
</gene>
<feature type="compositionally biased region" description="Basic and acidic residues" evidence="1">
    <location>
        <begin position="530"/>
        <end position="541"/>
    </location>
</feature>
<feature type="region of interest" description="Disordered" evidence="1">
    <location>
        <begin position="345"/>
        <end position="446"/>
    </location>
</feature>
<sequence>MPILPWQSPDRACASTRESSPTFTSSWWAPSDTKPAVRQSSRRHFSVLDGADGASRESATGEGRIDPHEPQPGRRHFAAPRSQSPFELCRPPCMESQTRFRPWEGSGEVSVSGSTRSLQLPTDAVLRGGGATVAVGGATFVEGVVSEGGQRSGSEAPHRVSCLFPDVPTHDAELAVIPSLAEGLRHDPPERPSRRAESQHSLQMSDTPVPWAIEVYSTTGAETDRARHPSHSRIFTSRKNISSGFLEPAHETDSRTSLGRSRPLPSRSDCAPWEHELPTPKLTQTLNTGVTDLGKGLTREDSTECLRQGLGGSRKGRTSAGAIRAFERGAPPFAVESGMSCGSLKQFATTEPAPRRTRSNESSRTGNFAASLVTPRRQHTRSTFSNFGQLSESTESHSFSAASDRRIGDCTRSRRKRSSVSPDWSASTTSSRYNVCSSADRGEQAEDDALRQVLHGARDRSPEKNPWALRAATLVQQRHEATGVSPRPRADTGRNFRGRRSHFAHTKNPRVRPGVREMHFDMNAVVQLERAHSPDSRKDQACRGLQETASPSAMKDTGLPRGSRLSFGRRGSTSSTISTLSQVSDSSASTVWARVKHGNVDDSSMKDCADRISALRNELCLLQGKRAITQQAISKTATALSEQVKAAGNATNRSNSM</sequence>
<feature type="region of interest" description="Disordered" evidence="1">
    <location>
        <begin position="1"/>
        <end position="90"/>
    </location>
</feature>
<feature type="compositionally biased region" description="Low complexity" evidence="1">
    <location>
        <begin position="255"/>
        <end position="268"/>
    </location>
</feature>